<evidence type="ECO:0000313" key="2">
    <source>
        <dbReference type="EMBL" id="ASR76629.1"/>
    </source>
</evidence>
<dbReference type="Proteomes" id="UP000225758">
    <property type="component" value="Segment"/>
</dbReference>
<accession>A0A222YYK7</accession>
<name>A0A222YYK7_9CAUD</name>
<dbReference type="Gene3D" id="1.10.357.40">
    <property type="entry name" value="YbiA-like"/>
    <property type="match status" value="1"/>
</dbReference>
<dbReference type="CDD" id="cd15457">
    <property type="entry name" value="NADAR"/>
    <property type="match status" value="1"/>
</dbReference>
<dbReference type="InterPro" id="IPR037238">
    <property type="entry name" value="YbiA-like_sf"/>
</dbReference>
<evidence type="ECO:0000259" key="1">
    <source>
        <dbReference type="Pfam" id="PF08719"/>
    </source>
</evidence>
<dbReference type="InterPro" id="IPR012816">
    <property type="entry name" value="NADAR"/>
</dbReference>
<dbReference type="EMBL" id="MF358542">
    <property type="protein sequence ID" value="ASR76629.1"/>
    <property type="molecule type" value="Genomic_DNA"/>
</dbReference>
<protein>
    <recommendedName>
        <fullName evidence="1">NADAR domain-containing protein</fullName>
    </recommendedName>
</protein>
<gene>
    <name evidence="2" type="ORF">SEA_SUSHI23_244</name>
</gene>
<proteinExistence type="predicted"/>
<organism evidence="2 3">
    <name type="scientific">Streptomyces phage Sushi23</name>
    <dbReference type="NCBI Taxonomy" id="2015806"/>
    <lineage>
        <taxon>Viruses</taxon>
        <taxon>Duplodnaviria</taxon>
        <taxon>Heunggongvirae</taxon>
        <taxon>Uroviricota</taxon>
        <taxon>Caudoviricetes</taxon>
        <taxon>Stanwilliamsviridae</taxon>
        <taxon>Boydwoodruffvirinae</taxon>
        <taxon>Samistivirus</taxon>
        <taxon>Samistivirus peebs</taxon>
    </lineage>
</organism>
<evidence type="ECO:0000313" key="3">
    <source>
        <dbReference type="Proteomes" id="UP000225758"/>
    </source>
</evidence>
<feature type="domain" description="NADAR" evidence="1">
    <location>
        <begin position="38"/>
        <end position="172"/>
    </location>
</feature>
<dbReference type="Pfam" id="PF08719">
    <property type="entry name" value="NADAR"/>
    <property type="match status" value="1"/>
</dbReference>
<sequence>MGDSYGSSSFFLFVDGSTSSAKGEKVTPIQPIVKFDGQYDWLSNFYVRPVKVGNLTFSNNEAAFQGAKYKAALCDQAEQYRYLEKMVQADPQTAKNMGRRIPLDLDKWESIKVTCMREVVKAKFDQHADLHTKLIETGAALLVEGNHWGDKFWGRCDGKGLNVLGSILMELRGYYFWKEYQSIW</sequence>
<dbReference type="SUPFAM" id="SSF143990">
    <property type="entry name" value="YbiA-like"/>
    <property type="match status" value="1"/>
</dbReference>
<reference evidence="2 3" key="1">
    <citation type="submission" date="2017-06" db="EMBL/GenBank/DDBJ databases">
        <authorList>
            <person name="Mageeney C.M."/>
            <person name="Olugbade I.D."/>
            <person name="Kenna M.A."/>
            <person name="Ware V.C."/>
            <person name="Garlena R.A."/>
            <person name="Russell D.A."/>
            <person name="Pope W.H."/>
            <person name="Jacobs-Sera D."/>
            <person name="Hendrix R.W."/>
            <person name="Hatfull G.F."/>
        </authorList>
    </citation>
    <scope>NUCLEOTIDE SEQUENCE [LARGE SCALE GENOMIC DNA]</scope>
</reference>